<reference evidence="2" key="1">
    <citation type="submission" date="2017-09" db="EMBL/GenBank/DDBJ databases">
        <authorList>
            <person name="Varghese N."/>
            <person name="Submissions S."/>
        </authorList>
    </citation>
    <scope>NUCLEOTIDE SEQUENCE [LARGE SCALE GENOMIC DNA]</scope>
    <source>
        <strain evidence="2">USBA 140</strain>
    </source>
</reference>
<organism evidence="1 2">
    <name type="scientific">Caenispirillum bisanense</name>
    <dbReference type="NCBI Taxonomy" id="414052"/>
    <lineage>
        <taxon>Bacteria</taxon>
        <taxon>Pseudomonadati</taxon>
        <taxon>Pseudomonadota</taxon>
        <taxon>Alphaproteobacteria</taxon>
        <taxon>Rhodospirillales</taxon>
        <taxon>Novispirillaceae</taxon>
        <taxon>Caenispirillum</taxon>
    </lineage>
</organism>
<keyword evidence="2" id="KW-1185">Reference proteome</keyword>
<evidence type="ECO:0000313" key="1">
    <source>
        <dbReference type="EMBL" id="SOD97042.1"/>
    </source>
</evidence>
<evidence type="ECO:0000313" key="2">
    <source>
        <dbReference type="Proteomes" id="UP000219621"/>
    </source>
</evidence>
<dbReference type="EMBL" id="OCNJ01000006">
    <property type="protein sequence ID" value="SOD97042.1"/>
    <property type="molecule type" value="Genomic_DNA"/>
</dbReference>
<gene>
    <name evidence="1" type="ORF">SAMN05421508_106221</name>
</gene>
<dbReference type="AlphaFoldDB" id="A0A286GNG1"/>
<proteinExistence type="predicted"/>
<sequence length="281" mass="32257">MWLISLGFFRIDPFATPSHLLHHVFEMADFCQNSLPGARRDPFEKEISLMNKEIQISEAAKLTLTNAAWGFLTRDGEKQVGLVRKSKSRPYPPGGSFWTSRVIVNCLGFSSTYTSNIIGSGKMCTYVILVDDDTTTDDMEYLATAIQIAAPDIAMPNSFDEIMRFPYEHVSRWDAQFFWYLDEINFWTNGALRERAFAMVRPGTWARKLNKICHMLNTKIHMNTMLNPDKVEIDRILEEFDEYEWLCIRRGIVTTISYGGASLIVDLSQPKPRFVIATQDK</sequence>
<dbReference type="Proteomes" id="UP000219621">
    <property type="component" value="Unassembled WGS sequence"/>
</dbReference>
<accession>A0A286GNG1</accession>
<name>A0A286GNG1_9PROT</name>
<protein>
    <submittedName>
        <fullName evidence="1">Uncharacterized protein</fullName>
    </submittedName>
</protein>